<proteinExistence type="predicted"/>
<sequence>RFKFGLNYHSVFFKKCYKPYFLFFFFKKQRFFLFLKRKNQIPNTPIFSLLQQIIERPSDHPFFEPNSDDEKGLSGAVTAGSVVDGVVDVGTNVVHGCERGGAGCGAADKHAALVKGACYFFIFCLGF</sequence>
<evidence type="ECO:0000313" key="1">
    <source>
        <dbReference type="EMBL" id="TYG89114.1"/>
    </source>
</evidence>
<feature type="non-terminal residue" evidence="1">
    <location>
        <position position="1"/>
    </location>
</feature>
<dbReference type="Proteomes" id="UP000323506">
    <property type="component" value="Chromosome A12"/>
</dbReference>
<organism evidence="1 2">
    <name type="scientific">Gossypium darwinii</name>
    <name type="common">Darwin's cotton</name>
    <name type="synonym">Gossypium barbadense var. darwinii</name>
    <dbReference type="NCBI Taxonomy" id="34276"/>
    <lineage>
        <taxon>Eukaryota</taxon>
        <taxon>Viridiplantae</taxon>
        <taxon>Streptophyta</taxon>
        <taxon>Embryophyta</taxon>
        <taxon>Tracheophyta</taxon>
        <taxon>Spermatophyta</taxon>
        <taxon>Magnoliopsida</taxon>
        <taxon>eudicotyledons</taxon>
        <taxon>Gunneridae</taxon>
        <taxon>Pentapetalae</taxon>
        <taxon>rosids</taxon>
        <taxon>malvids</taxon>
        <taxon>Malvales</taxon>
        <taxon>Malvaceae</taxon>
        <taxon>Malvoideae</taxon>
        <taxon>Gossypium</taxon>
    </lineage>
</organism>
<keyword evidence="2" id="KW-1185">Reference proteome</keyword>
<dbReference type="AlphaFoldDB" id="A0A5D2E6Q3"/>
<dbReference type="EMBL" id="CM017699">
    <property type="protein sequence ID" value="TYG89114.1"/>
    <property type="molecule type" value="Genomic_DNA"/>
</dbReference>
<accession>A0A5D2E6Q3</accession>
<gene>
    <name evidence="1" type="ORF">ES288_A12G074100v1</name>
</gene>
<protein>
    <submittedName>
        <fullName evidence="1">Uncharacterized protein</fullName>
    </submittedName>
</protein>
<reference evidence="1 2" key="1">
    <citation type="submission" date="2019-06" db="EMBL/GenBank/DDBJ databases">
        <title>WGS assembly of Gossypium darwinii.</title>
        <authorList>
            <person name="Chen Z.J."/>
            <person name="Sreedasyam A."/>
            <person name="Ando A."/>
            <person name="Song Q."/>
            <person name="De L."/>
            <person name="Hulse-Kemp A."/>
            <person name="Ding M."/>
            <person name="Ye W."/>
            <person name="Kirkbride R."/>
            <person name="Jenkins J."/>
            <person name="Plott C."/>
            <person name="Lovell J."/>
            <person name="Lin Y.-M."/>
            <person name="Vaughn R."/>
            <person name="Liu B."/>
            <person name="Li W."/>
            <person name="Simpson S."/>
            <person name="Scheffler B."/>
            <person name="Saski C."/>
            <person name="Grover C."/>
            <person name="Hu G."/>
            <person name="Conover J."/>
            <person name="Carlson J."/>
            <person name="Shu S."/>
            <person name="Boston L."/>
            <person name="Williams M."/>
            <person name="Peterson D."/>
            <person name="Mcgee K."/>
            <person name="Jones D."/>
            <person name="Wendel J."/>
            <person name="Stelly D."/>
            <person name="Grimwood J."/>
            <person name="Schmutz J."/>
        </authorList>
    </citation>
    <scope>NUCLEOTIDE SEQUENCE [LARGE SCALE GENOMIC DNA]</scope>
    <source>
        <strain evidence="1">1808015.09</strain>
    </source>
</reference>
<name>A0A5D2E6Q3_GOSDA</name>
<evidence type="ECO:0000313" key="2">
    <source>
        <dbReference type="Proteomes" id="UP000323506"/>
    </source>
</evidence>